<evidence type="ECO:0000313" key="6">
    <source>
        <dbReference type="Proteomes" id="UP000006055"/>
    </source>
</evidence>
<evidence type="ECO:0000313" key="5">
    <source>
        <dbReference type="EMBL" id="AFM22991.1"/>
    </source>
</evidence>
<dbReference type="SMART" id="SM00079">
    <property type="entry name" value="PBPe"/>
    <property type="match status" value="1"/>
</dbReference>
<keyword evidence="6" id="KW-1185">Reference proteome</keyword>
<keyword evidence="1" id="KW-0732">Signal</keyword>
<name>I4C0A0_DESTA</name>
<feature type="domain" description="Ionotropic glutamate receptor C-terminal" evidence="4">
    <location>
        <begin position="31"/>
        <end position="253"/>
    </location>
</feature>
<dbReference type="EMBL" id="CP003360">
    <property type="protein sequence ID" value="AFM22991.1"/>
    <property type="molecule type" value="Genomic_DNA"/>
</dbReference>
<proteinExistence type="predicted"/>
<dbReference type="AlphaFoldDB" id="I4C0A0"/>
<organism evidence="5 6">
    <name type="scientific">Desulfomonile tiedjei (strain ATCC 49306 / DSM 6799 / DCB-1)</name>
    <dbReference type="NCBI Taxonomy" id="706587"/>
    <lineage>
        <taxon>Bacteria</taxon>
        <taxon>Pseudomonadati</taxon>
        <taxon>Thermodesulfobacteriota</taxon>
        <taxon>Desulfomonilia</taxon>
        <taxon>Desulfomonilales</taxon>
        <taxon>Desulfomonilaceae</taxon>
        <taxon>Desulfomonile</taxon>
    </lineage>
</organism>
<dbReference type="PANTHER" id="PTHR35936:SF38">
    <property type="entry name" value="GLUTAMINE-BINDING PERIPLASMIC PROTEIN"/>
    <property type="match status" value="1"/>
</dbReference>
<dbReference type="Pfam" id="PF00497">
    <property type="entry name" value="SBP_bac_3"/>
    <property type="match status" value="1"/>
</dbReference>
<dbReference type="GO" id="GO:0015276">
    <property type="term" value="F:ligand-gated monoatomic ion channel activity"/>
    <property type="evidence" value="ECO:0007669"/>
    <property type="project" value="InterPro"/>
</dbReference>
<dbReference type="InterPro" id="IPR001320">
    <property type="entry name" value="Iontro_rcpt_C"/>
</dbReference>
<evidence type="ECO:0000256" key="1">
    <source>
        <dbReference type="ARBA" id="ARBA00022729"/>
    </source>
</evidence>
<dbReference type="STRING" id="706587.Desti_0245"/>
<dbReference type="SUPFAM" id="SSF53850">
    <property type="entry name" value="Periplasmic binding protein-like II"/>
    <property type="match status" value="1"/>
</dbReference>
<reference evidence="6" key="1">
    <citation type="submission" date="2012-06" db="EMBL/GenBank/DDBJ databases">
        <title>Complete sequence of chromosome of Desulfomonile tiedjei DSM 6799.</title>
        <authorList>
            <person name="Lucas S."/>
            <person name="Copeland A."/>
            <person name="Lapidus A."/>
            <person name="Glavina del Rio T."/>
            <person name="Dalin E."/>
            <person name="Tice H."/>
            <person name="Bruce D."/>
            <person name="Goodwin L."/>
            <person name="Pitluck S."/>
            <person name="Peters L."/>
            <person name="Ovchinnikova G."/>
            <person name="Zeytun A."/>
            <person name="Lu M."/>
            <person name="Kyrpides N."/>
            <person name="Mavromatis K."/>
            <person name="Ivanova N."/>
            <person name="Brettin T."/>
            <person name="Detter J.C."/>
            <person name="Han C."/>
            <person name="Larimer F."/>
            <person name="Land M."/>
            <person name="Hauser L."/>
            <person name="Markowitz V."/>
            <person name="Cheng J.-F."/>
            <person name="Hugenholtz P."/>
            <person name="Woyke T."/>
            <person name="Wu D."/>
            <person name="Spring S."/>
            <person name="Schroeder M."/>
            <person name="Brambilla E."/>
            <person name="Klenk H.-P."/>
            <person name="Eisen J.A."/>
        </authorList>
    </citation>
    <scope>NUCLEOTIDE SEQUENCE [LARGE SCALE GENOMIC DNA]</scope>
    <source>
        <strain evidence="6">ATCC 49306 / DSM 6799 / DCB-1</strain>
    </source>
</reference>
<dbReference type="PANTHER" id="PTHR35936">
    <property type="entry name" value="MEMBRANE-BOUND LYTIC MUREIN TRANSGLYCOSYLASE F"/>
    <property type="match status" value="1"/>
</dbReference>
<dbReference type="Gene3D" id="3.40.190.10">
    <property type="entry name" value="Periplasmic binding protein-like II"/>
    <property type="match status" value="2"/>
</dbReference>
<feature type="region of interest" description="Disordered" evidence="2">
    <location>
        <begin position="1"/>
        <end position="22"/>
    </location>
</feature>
<gene>
    <name evidence="5" type="ordered locus">Desti_0245</name>
</gene>
<sequence length="262" mass="29185">MPSGAEKTSGAGKLTSGTGSSTLEAIKQRGELRVGMQVGYIPFQMAGNGGSVIGFDADMAEMAAKSLKVALRIVRNNWQELLPSLVAGNADVVISGMTVTSERNAEAMFTIPVLETGRMFLVHSMNAERFKRIQDLNQRGIFVVSVPGGLGDLRLKELLPEASYREFPDRAHAAKEVLERRAHAYIDEEFAIRLACATHSQFLTSNFAPLSFEPMAWAVRPNDAHWLNWLNHFIRQVKGDGRLEETKKKWLHDYFLDLRAPR</sequence>
<dbReference type="InterPro" id="IPR001638">
    <property type="entry name" value="Solute-binding_3/MltF_N"/>
</dbReference>
<dbReference type="KEGG" id="dti:Desti_0245"/>
<accession>I4C0A0</accession>
<dbReference type="HOGENOM" id="CLU_019602_18_2_7"/>
<dbReference type="Proteomes" id="UP000006055">
    <property type="component" value="Chromosome"/>
</dbReference>
<evidence type="ECO:0000259" key="3">
    <source>
        <dbReference type="SMART" id="SM00062"/>
    </source>
</evidence>
<protein>
    <submittedName>
        <fullName evidence="5">Amino acid ABC transporter substrate-binding protein, PAAT family</fullName>
    </submittedName>
</protein>
<dbReference type="SMART" id="SM00062">
    <property type="entry name" value="PBPb"/>
    <property type="match status" value="1"/>
</dbReference>
<dbReference type="GO" id="GO:0016020">
    <property type="term" value="C:membrane"/>
    <property type="evidence" value="ECO:0007669"/>
    <property type="project" value="InterPro"/>
</dbReference>
<evidence type="ECO:0000256" key="2">
    <source>
        <dbReference type="SAM" id="MobiDB-lite"/>
    </source>
</evidence>
<dbReference type="eggNOG" id="COG0834">
    <property type="taxonomic scope" value="Bacteria"/>
</dbReference>
<feature type="domain" description="Solute-binding protein family 3/N-terminal" evidence="3">
    <location>
        <begin position="31"/>
        <end position="253"/>
    </location>
</feature>
<evidence type="ECO:0000259" key="4">
    <source>
        <dbReference type="SMART" id="SM00079"/>
    </source>
</evidence>